<name>A0A2W4ZFI2_9SPHN</name>
<dbReference type="AlphaFoldDB" id="A0A2W4ZFI2"/>
<protein>
    <submittedName>
        <fullName evidence="3">Uncharacterized protein</fullName>
    </submittedName>
</protein>
<feature type="chain" id="PRO_5015989696" evidence="2">
    <location>
        <begin position="19"/>
        <end position="178"/>
    </location>
</feature>
<evidence type="ECO:0000313" key="3">
    <source>
        <dbReference type="EMBL" id="PZO81104.1"/>
    </source>
</evidence>
<dbReference type="Proteomes" id="UP000248614">
    <property type="component" value="Unassembled WGS sequence"/>
</dbReference>
<evidence type="ECO:0000256" key="1">
    <source>
        <dbReference type="SAM" id="MobiDB-lite"/>
    </source>
</evidence>
<evidence type="ECO:0000313" key="4">
    <source>
        <dbReference type="Proteomes" id="UP000248614"/>
    </source>
</evidence>
<feature type="region of interest" description="Disordered" evidence="1">
    <location>
        <begin position="155"/>
        <end position="178"/>
    </location>
</feature>
<feature type="compositionally biased region" description="Basic and acidic residues" evidence="1">
    <location>
        <begin position="60"/>
        <end position="73"/>
    </location>
</feature>
<comment type="caution">
    <text evidence="3">The sequence shown here is derived from an EMBL/GenBank/DDBJ whole genome shotgun (WGS) entry which is preliminary data.</text>
</comment>
<gene>
    <name evidence="3" type="ORF">DI632_00580</name>
</gene>
<reference evidence="3 4" key="1">
    <citation type="submission" date="2017-08" db="EMBL/GenBank/DDBJ databases">
        <title>Infants hospitalized years apart are colonized by the same room-sourced microbial strains.</title>
        <authorList>
            <person name="Brooks B."/>
            <person name="Olm M.R."/>
            <person name="Firek B.A."/>
            <person name="Baker R."/>
            <person name="Thomas B.C."/>
            <person name="Morowitz M.J."/>
            <person name="Banfield J.F."/>
        </authorList>
    </citation>
    <scope>NUCLEOTIDE SEQUENCE [LARGE SCALE GENOMIC DNA]</scope>
    <source>
        <strain evidence="3">S2_018_000_R3_110</strain>
    </source>
</reference>
<proteinExistence type="predicted"/>
<dbReference type="EMBL" id="QFNF01000001">
    <property type="protein sequence ID" value="PZO81104.1"/>
    <property type="molecule type" value="Genomic_DNA"/>
</dbReference>
<feature type="region of interest" description="Disordered" evidence="1">
    <location>
        <begin position="54"/>
        <end position="81"/>
    </location>
</feature>
<feature type="signal peptide" evidence="2">
    <location>
        <begin position="1"/>
        <end position="18"/>
    </location>
</feature>
<sequence>MAVAVICVALLMKALVPAGFMPAMIDGRFVIALCSGTEPVMAPQAMAGMPGMAGMAQHHGGHDRQGERHDDKPQPIACPPVRTGRMAASRSSGVACMKMFPAASTAMLCRAPSAHARNGGGRRGERRDATIIVTGITPGIPLDRIPQGIQVPDKEELAGRDAPCALSVRVGSAPGGRR</sequence>
<accession>A0A2W4ZFI2</accession>
<evidence type="ECO:0000256" key="2">
    <source>
        <dbReference type="SAM" id="SignalP"/>
    </source>
</evidence>
<organism evidence="3 4">
    <name type="scientific">Sphingomonas hengshuiensis</name>
    <dbReference type="NCBI Taxonomy" id="1609977"/>
    <lineage>
        <taxon>Bacteria</taxon>
        <taxon>Pseudomonadati</taxon>
        <taxon>Pseudomonadota</taxon>
        <taxon>Alphaproteobacteria</taxon>
        <taxon>Sphingomonadales</taxon>
        <taxon>Sphingomonadaceae</taxon>
        <taxon>Sphingomonas</taxon>
    </lineage>
</organism>
<keyword evidence="2" id="KW-0732">Signal</keyword>